<dbReference type="STRING" id="1561998.A0A1I7U109"/>
<evidence type="ECO:0000313" key="7">
    <source>
        <dbReference type="WBParaSite" id="Csp11.Scaffold629.g13778.t2"/>
    </source>
</evidence>
<dbReference type="WBParaSite" id="Csp11.Scaffold629.g13778.t2">
    <property type="protein sequence ID" value="Csp11.Scaffold629.g13778.t2"/>
    <property type="gene ID" value="Csp11.Scaffold629.g13778"/>
</dbReference>
<dbReference type="GO" id="GO:0006508">
    <property type="term" value="P:proteolysis"/>
    <property type="evidence" value="ECO:0007669"/>
    <property type="project" value="UniProtKB-KW"/>
</dbReference>
<sequence length="212" mass="24569">MDEKMNLIEYKQVIFPMCTSKHWILICLDLINKRIEVFDSVYCPLRETTYQNGEGDPIKCMRQWGENKEAVNGEEAMNFSTWPVYYMQNIPRQENGYDCGIFTCQYAERLSRGMLFEICEKKIIPLEEFDQLVNSPVNSSNQPKAGTGKHRYKTTRVIIPLSKIKYLSSQPGLENALEVRCPIRRGPLKRVLKEEAQSAKLDAISIKIFCSR</sequence>
<keyword evidence="4" id="KW-0788">Thiol protease</keyword>
<dbReference type="Proteomes" id="UP000095282">
    <property type="component" value="Unplaced"/>
</dbReference>
<dbReference type="GO" id="GO:0016929">
    <property type="term" value="F:deSUMOylase activity"/>
    <property type="evidence" value="ECO:0007669"/>
    <property type="project" value="TreeGrafter"/>
</dbReference>
<dbReference type="AlphaFoldDB" id="A0A1I7U109"/>
<proteinExistence type="inferred from homology"/>
<dbReference type="Pfam" id="PF02902">
    <property type="entry name" value="Peptidase_C48"/>
    <property type="match status" value="1"/>
</dbReference>
<dbReference type="GO" id="GO:0016926">
    <property type="term" value="P:protein desumoylation"/>
    <property type="evidence" value="ECO:0007669"/>
    <property type="project" value="TreeGrafter"/>
</dbReference>
<evidence type="ECO:0000259" key="5">
    <source>
        <dbReference type="PROSITE" id="PS50600"/>
    </source>
</evidence>
<protein>
    <submittedName>
        <fullName evidence="7">ULP_PROTEASE domain-containing protein</fullName>
    </submittedName>
</protein>
<evidence type="ECO:0000256" key="3">
    <source>
        <dbReference type="ARBA" id="ARBA00022801"/>
    </source>
</evidence>
<evidence type="ECO:0000256" key="2">
    <source>
        <dbReference type="ARBA" id="ARBA00022670"/>
    </source>
</evidence>
<evidence type="ECO:0000313" key="6">
    <source>
        <dbReference type="Proteomes" id="UP000095282"/>
    </source>
</evidence>
<evidence type="ECO:0000256" key="1">
    <source>
        <dbReference type="ARBA" id="ARBA00005234"/>
    </source>
</evidence>
<feature type="domain" description="Ubiquitin-like protease family profile" evidence="5">
    <location>
        <begin position="1"/>
        <end position="110"/>
    </location>
</feature>
<dbReference type="InterPro" id="IPR038765">
    <property type="entry name" value="Papain-like_cys_pep_sf"/>
</dbReference>
<dbReference type="SUPFAM" id="SSF54001">
    <property type="entry name" value="Cysteine proteinases"/>
    <property type="match status" value="1"/>
</dbReference>
<dbReference type="GO" id="GO:0005634">
    <property type="term" value="C:nucleus"/>
    <property type="evidence" value="ECO:0007669"/>
    <property type="project" value="TreeGrafter"/>
</dbReference>
<dbReference type="Gene3D" id="3.40.395.10">
    <property type="entry name" value="Adenoviral Proteinase, Chain A"/>
    <property type="match status" value="1"/>
</dbReference>
<name>A0A1I7U109_9PELO</name>
<dbReference type="InterPro" id="IPR003653">
    <property type="entry name" value="Peptidase_C48_C"/>
</dbReference>
<keyword evidence="3" id="KW-0378">Hydrolase</keyword>
<organism evidence="6 7">
    <name type="scientific">Caenorhabditis tropicalis</name>
    <dbReference type="NCBI Taxonomy" id="1561998"/>
    <lineage>
        <taxon>Eukaryota</taxon>
        <taxon>Metazoa</taxon>
        <taxon>Ecdysozoa</taxon>
        <taxon>Nematoda</taxon>
        <taxon>Chromadorea</taxon>
        <taxon>Rhabditida</taxon>
        <taxon>Rhabditina</taxon>
        <taxon>Rhabditomorpha</taxon>
        <taxon>Rhabditoidea</taxon>
        <taxon>Rhabditidae</taxon>
        <taxon>Peloderinae</taxon>
        <taxon>Caenorhabditis</taxon>
    </lineage>
</organism>
<dbReference type="PROSITE" id="PS50600">
    <property type="entry name" value="ULP_PROTEASE"/>
    <property type="match status" value="1"/>
</dbReference>
<dbReference type="PANTHER" id="PTHR12606:SF141">
    <property type="entry name" value="GH15225P-RELATED"/>
    <property type="match status" value="1"/>
</dbReference>
<comment type="similarity">
    <text evidence="1">Belongs to the peptidase C48 family.</text>
</comment>
<keyword evidence="6" id="KW-1185">Reference proteome</keyword>
<reference evidence="7" key="1">
    <citation type="submission" date="2016-11" db="UniProtKB">
        <authorList>
            <consortium name="WormBaseParasite"/>
        </authorList>
    </citation>
    <scope>IDENTIFICATION</scope>
</reference>
<evidence type="ECO:0000256" key="4">
    <source>
        <dbReference type="ARBA" id="ARBA00022807"/>
    </source>
</evidence>
<accession>A0A1I7U109</accession>
<dbReference type="PANTHER" id="PTHR12606">
    <property type="entry name" value="SENTRIN/SUMO-SPECIFIC PROTEASE"/>
    <property type="match status" value="1"/>
</dbReference>
<keyword evidence="2" id="KW-0645">Protease</keyword>